<dbReference type="RefSeq" id="WP_220333932.1">
    <property type="nucleotide sequence ID" value="NZ_JAEUAK010000003.1"/>
</dbReference>
<organism evidence="1 2">
    <name type="scientific">Rhizobium mesosinicum</name>
    <dbReference type="NCBI Taxonomy" id="335017"/>
    <lineage>
        <taxon>Bacteria</taxon>
        <taxon>Pseudomonadati</taxon>
        <taxon>Pseudomonadota</taxon>
        <taxon>Alphaproteobacteria</taxon>
        <taxon>Hyphomicrobiales</taxon>
        <taxon>Rhizobiaceae</taxon>
        <taxon>Rhizobium/Agrobacterium group</taxon>
        <taxon>Rhizobium</taxon>
    </lineage>
</organism>
<accession>A0ABS7GRA7</accession>
<comment type="caution">
    <text evidence="1">The sequence shown here is derived from an EMBL/GenBank/DDBJ whole genome shotgun (WGS) entry which is preliminary data.</text>
</comment>
<dbReference type="EMBL" id="JAEUAK010000003">
    <property type="protein sequence ID" value="MBW9052492.1"/>
    <property type="molecule type" value="Genomic_DNA"/>
</dbReference>
<dbReference type="PANTHER" id="PTHR30438">
    <property type="entry name" value="36 KDA ANTIGEN-RELATED"/>
    <property type="match status" value="1"/>
</dbReference>
<protein>
    <submittedName>
        <fullName evidence="1">HlyD family efflux transporter periplasmic adaptor subunit</fullName>
    </submittedName>
</protein>
<proteinExistence type="predicted"/>
<dbReference type="Gene3D" id="2.40.30.170">
    <property type="match status" value="1"/>
</dbReference>
<dbReference type="SUPFAM" id="SSF111369">
    <property type="entry name" value="HlyD-like secretion proteins"/>
    <property type="match status" value="1"/>
</dbReference>
<name>A0ABS7GRA7_9HYPH</name>
<sequence length="342" mass="37149">MRRQQLCVLISVAFLLGIGKPGLAQDRSQVFSARFEALWDKMIGPRLPENVFMSNGRIEAQQVLISTKFAGRLAAVLVEEGEIVDAGAPIARIDTADLDAQLAGAKAQVRRSETSQIEAEASIAQRQSELTLARQEFERAQSMSNTGSGTMQQLELRRSQLSVAEAAQRAALASRDEAEAATEAARAEVVRIQTLLDDAVLKAPRRGRIEYKLAQTGEVVAAGAPVATLLDLSDVSMTIFLPARAAGTLAIGDEARIILDPAPQYVVPATVSFVSSQAQFTPKTVETQDEREKLVFRVKLKIAPDLLKDYESRVKTGVRGIGYVRTDPKSAWPAKLQVKLPQ</sequence>
<dbReference type="Gene3D" id="2.40.50.100">
    <property type="match status" value="1"/>
</dbReference>
<reference evidence="1 2" key="1">
    <citation type="journal article" date="2021" name="MBio">
        <title>Poor Competitiveness of Bradyrhizobium in Pigeon Pea Root Colonization in Indian Soils.</title>
        <authorList>
            <person name="Chalasani D."/>
            <person name="Basu A."/>
            <person name="Pullabhotla S.V.S.R.N."/>
            <person name="Jorrin B."/>
            <person name="Neal A.L."/>
            <person name="Poole P.S."/>
            <person name="Podile A.R."/>
            <person name="Tkacz A."/>
        </authorList>
    </citation>
    <scope>NUCLEOTIDE SEQUENCE [LARGE SCALE GENOMIC DNA]</scope>
    <source>
        <strain evidence="1 2">HU56</strain>
    </source>
</reference>
<dbReference type="Proteomes" id="UP000717752">
    <property type="component" value="Unassembled WGS sequence"/>
</dbReference>
<keyword evidence="2" id="KW-1185">Reference proteome</keyword>
<gene>
    <name evidence="1" type="ORF">JNB85_08725</name>
</gene>
<dbReference type="PANTHER" id="PTHR30438:SF2">
    <property type="entry name" value="MEMBRANE PROTEIN"/>
    <property type="match status" value="1"/>
</dbReference>
<evidence type="ECO:0000313" key="2">
    <source>
        <dbReference type="Proteomes" id="UP000717752"/>
    </source>
</evidence>
<evidence type="ECO:0000313" key="1">
    <source>
        <dbReference type="EMBL" id="MBW9052492.1"/>
    </source>
</evidence>